<protein>
    <submittedName>
        <fullName evidence="2">Uncharacterized protein</fullName>
    </submittedName>
</protein>
<organism evidence="2 3">
    <name type="scientific">Lactobacillus amylovorus</name>
    <dbReference type="NCBI Taxonomy" id="1604"/>
    <lineage>
        <taxon>Bacteria</taxon>
        <taxon>Bacillati</taxon>
        <taxon>Bacillota</taxon>
        <taxon>Bacilli</taxon>
        <taxon>Lactobacillales</taxon>
        <taxon>Lactobacillaceae</taxon>
        <taxon>Lactobacillus</taxon>
    </lineage>
</organism>
<comment type="caution">
    <text evidence="2">The sequence shown here is derived from an EMBL/GenBank/DDBJ whole genome shotgun (WGS) entry which is preliminary data.</text>
</comment>
<name>A0A9X3W721_LACAM</name>
<reference evidence="2" key="1">
    <citation type="journal article" date="2022" name="Microorganisms">
        <title>Antibiotic Susceptibility, Resistance Gene Determinants and Corresponding Genomic Regions in Lactobacillus amylovorus Isolates Derived from Wild Boars and Domestic Pigs.</title>
        <authorList>
            <person name="Moravkova M."/>
            <person name="Kostovova I."/>
            <person name="Kavanova K."/>
            <person name="Pechar R."/>
            <person name="Stanek S."/>
            <person name="Brychta A."/>
            <person name="Zeman M."/>
            <person name="Kubasova T."/>
        </authorList>
    </citation>
    <scope>NUCLEOTIDE SEQUENCE</scope>
    <source>
        <strain evidence="2">M490A</strain>
    </source>
</reference>
<dbReference type="AlphaFoldDB" id="A0A9X3W721"/>
<dbReference type="EMBL" id="JAOTGY010000019">
    <property type="protein sequence ID" value="MDB6258735.1"/>
    <property type="molecule type" value="Genomic_DNA"/>
</dbReference>
<sequence>MQAYYQAAKDAEHPTEHPMPKYLQSNSYKGAGKLRGAGEMINMFDQPHNIAK</sequence>
<dbReference type="Proteomes" id="UP001141981">
    <property type="component" value="Unassembled WGS sequence"/>
</dbReference>
<evidence type="ECO:0000313" key="3">
    <source>
        <dbReference type="Proteomes" id="UP001141981"/>
    </source>
</evidence>
<feature type="compositionally biased region" description="Basic and acidic residues" evidence="1">
    <location>
        <begin position="9"/>
        <end position="19"/>
    </location>
</feature>
<reference evidence="2" key="2">
    <citation type="submission" date="2022-10" db="EMBL/GenBank/DDBJ databases">
        <authorList>
            <person name="Kostovova I."/>
            <person name="Moravkova M."/>
            <person name="Pechar R."/>
        </authorList>
    </citation>
    <scope>NUCLEOTIDE SEQUENCE</scope>
    <source>
        <strain evidence="2">M490A</strain>
    </source>
</reference>
<feature type="region of interest" description="Disordered" evidence="1">
    <location>
        <begin position="1"/>
        <end position="26"/>
    </location>
</feature>
<gene>
    <name evidence="2" type="ORF">ODU72_08725</name>
</gene>
<evidence type="ECO:0000256" key="1">
    <source>
        <dbReference type="SAM" id="MobiDB-lite"/>
    </source>
</evidence>
<evidence type="ECO:0000313" key="2">
    <source>
        <dbReference type="EMBL" id="MDB6258735.1"/>
    </source>
</evidence>
<dbReference type="RefSeq" id="WP_271863965.1">
    <property type="nucleotide sequence ID" value="NZ_JAOTGR010000001.1"/>
</dbReference>
<proteinExistence type="predicted"/>
<accession>A0A9X3W721</accession>